<feature type="domain" description="Helicase C-terminal" evidence="16">
    <location>
        <begin position="403"/>
        <end position="620"/>
    </location>
</feature>
<dbReference type="PRINTS" id="PR00906">
    <property type="entry name" value="SECA"/>
</dbReference>
<feature type="compositionally biased region" description="Basic residues" evidence="14">
    <location>
        <begin position="898"/>
        <end position="911"/>
    </location>
</feature>
<dbReference type="Gene3D" id="1.10.3060.10">
    <property type="entry name" value="Helical scaffold and wing domains of SecA"/>
    <property type="match status" value="1"/>
</dbReference>
<dbReference type="InterPro" id="IPR036266">
    <property type="entry name" value="SecA_Wing/Scaffold_sf"/>
</dbReference>
<keyword evidence="19" id="KW-1185">Reference proteome</keyword>
<accession>A0ABX6SY41</accession>
<comment type="subunit">
    <text evidence="12">Monomer and homodimer. Part of the essential Sec protein translocation apparatus which comprises SecA, SecYEG and auxiliary proteins SecDF. Other proteins may also be involved.</text>
</comment>
<organism evidence="18 19">
    <name type="scientific">Aeromicrobium senzhongii</name>
    <dbReference type="NCBI Taxonomy" id="2663859"/>
    <lineage>
        <taxon>Bacteria</taxon>
        <taxon>Bacillati</taxon>
        <taxon>Actinomycetota</taxon>
        <taxon>Actinomycetes</taxon>
        <taxon>Propionibacteriales</taxon>
        <taxon>Nocardioidaceae</taxon>
        <taxon>Aeromicrobium</taxon>
    </lineage>
</organism>
<dbReference type="Gene3D" id="3.90.1440.10">
    <property type="entry name" value="SecA, preprotein cross-linking domain"/>
    <property type="match status" value="1"/>
</dbReference>
<evidence type="ECO:0000256" key="3">
    <source>
        <dbReference type="ARBA" id="ARBA00022448"/>
    </source>
</evidence>
<dbReference type="InterPro" id="IPR011130">
    <property type="entry name" value="SecA_preprotein_X-link_dom"/>
</dbReference>
<dbReference type="HAMAP" id="MF_01382">
    <property type="entry name" value="SecA"/>
    <property type="match status" value="1"/>
</dbReference>
<dbReference type="InterPro" id="IPR036670">
    <property type="entry name" value="SecA_X-link_sf"/>
</dbReference>
<evidence type="ECO:0000259" key="15">
    <source>
        <dbReference type="PROSITE" id="PS51192"/>
    </source>
</evidence>
<dbReference type="NCBIfam" id="TIGR00963">
    <property type="entry name" value="secA"/>
    <property type="match status" value="1"/>
</dbReference>
<proteinExistence type="inferred from homology"/>
<dbReference type="InterPro" id="IPR027417">
    <property type="entry name" value="P-loop_NTPase"/>
</dbReference>
<dbReference type="PROSITE" id="PS51196">
    <property type="entry name" value="SECA_MOTOR_DEAD"/>
    <property type="match status" value="1"/>
</dbReference>
<dbReference type="PROSITE" id="PS51194">
    <property type="entry name" value="HELICASE_CTER"/>
    <property type="match status" value="1"/>
</dbReference>
<feature type="binding site" evidence="12">
    <location>
        <position position="493"/>
    </location>
    <ligand>
        <name>ATP</name>
        <dbReference type="ChEBI" id="CHEBI:30616"/>
    </ligand>
</feature>
<dbReference type="NCBIfam" id="NF009538">
    <property type="entry name" value="PRK12904.1"/>
    <property type="match status" value="1"/>
</dbReference>
<evidence type="ECO:0000256" key="2">
    <source>
        <dbReference type="ARBA" id="ARBA00007650"/>
    </source>
</evidence>
<keyword evidence="3 12" id="KW-0813">Transport</keyword>
<name>A0ABX6SY41_9ACTN</name>
<comment type="catalytic activity">
    <reaction evidence="12">
        <text>ATP + H2O + cellular proteinSide 1 = ADP + phosphate + cellular proteinSide 2.</text>
        <dbReference type="EC" id="7.4.2.8"/>
    </reaction>
</comment>
<dbReference type="InterPro" id="IPR000185">
    <property type="entry name" value="SecA"/>
</dbReference>
<dbReference type="PROSITE" id="PS51192">
    <property type="entry name" value="HELICASE_ATP_BIND_1"/>
    <property type="match status" value="1"/>
</dbReference>
<dbReference type="Gene3D" id="3.40.50.300">
    <property type="entry name" value="P-loop containing nucleotide triphosphate hydrolases"/>
    <property type="match status" value="2"/>
</dbReference>
<evidence type="ECO:0000256" key="5">
    <source>
        <dbReference type="ARBA" id="ARBA00022490"/>
    </source>
</evidence>
<feature type="binding site" evidence="12">
    <location>
        <position position="86"/>
    </location>
    <ligand>
        <name>ATP</name>
        <dbReference type="ChEBI" id="CHEBI:30616"/>
    </ligand>
</feature>
<dbReference type="Pfam" id="PF01043">
    <property type="entry name" value="SecA_PP_bind"/>
    <property type="match status" value="1"/>
</dbReference>
<evidence type="ECO:0000256" key="7">
    <source>
        <dbReference type="ARBA" id="ARBA00022840"/>
    </source>
</evidence>
<keyword evidence="10 12" id="KW-0811">Translocation</keyword>
<evidence type="ECO:0000256" key="8">
    <source>
        <dbReference type="ARBA" id="ARBA00022927"/>
    </source>
</evidence>
<evidence type="ECO:0000256" key="10">
    <source>
        <dbReference type="ARBA" id="ARBA00023010"/>
    </source>
</evidence>
<comment type="function">
    <text evidence="12">Part of the Sec protein translocase complex. Interacts with the SecYEG preprotein conducting channel. Has a central role in coupling the hydrolysis of ATP to the transfer of proteins into and across the cell membrane, serving as an ATP-driven molecular motor driving the stepwise translocation of polypeptide chains across the membrane.</text>
</comment>
<keyword evidence="6 12" id="KW-0547">Nucleotide-binding</keyword>
<sequence length="911" mass="102020">MPKIIDSILRAGEGKILKRLDRIADQVNALSDEFAAMSDDELRAMTDEFKERLAGGESLDDLLPEAFATVREAASRVLGQRHFDVQLLGGAALHLGNIAEMKTGEGKTLVATLPSYLNALTGKGVHVVTVNDYLATYQSEMMGRVHHFLGLTVGVVVAGQTPAQRREAYACDITYGTNNEFGFDYLRDNMADSLDECVQRGHHFAIVDEVDSILIDEARTPLIISGPTEDEVKWYGEFARMIDGMRIDEHYEVDEKKRTVAVTEKAIDVVEDQLGIANLYDAVNTPLIGFLNNAVKAKELFKRDKDYVVIDGEVLIVDEHTGRLLEGRRYNEGLHQAIEAKEGVRIREEYQTLATITLQNYFRLYDKLSGMTGTAMTEAAEFDKIYKLGVVPIRTNKPVRRDDLPDLVYRTEDAKFNAVVDDIAGRHEKGQPVLVGTTSVAKSERLSKMLKKRGIAHEVLNAKQHDREAAIVARAGHKGAVTVATNMAGRGTDIMLGGSVEFLADADLRSKGLDPVETPEEYEAAWPEALERIEKQVAAEKEDVIAAGGLAVIGTERHESRRIDNQLRGRSGRQGDPGLTRFYLSLEDDLMRLFKGEWVNWILQTMKIPDDVPIENKRVTKSIASAQGLVEAQNFETRKNILKYDDVMSAQREVVYSQRRRVLEGEDLEPRVRQMIEDVTGAYVTAATQGYSTTWELDKLWTALRTLYPISLDPDQVVEEVGGLERLDAATLRRLVVEDALAAYDKREAELGDEVARELERRVVLSVLDRKWREHLYEMDYLREGIGLRAYSQRDPLVEYQREGYDLFNAMMEGISEESVGYLFNLSVEVEVEEGDDEAPQIMAKGLEPDTTPKQLSYSAPSEDGSAIAVDESVEVDDDEPDANEVARQNKAKEAARRKAKAARQSRKKNR</sequence>
<evidence type="ECO:0000259" key="16">
    <source>
        <dbReference type="PROSITE" id="PS51194"/>
    </source>
</evidence>
<dbReference type="PANTHER" id="PTHR30612:SF0">
    <property type="entry name" value="CHLOROPLAST PROTEIN-TRANSPORTING ATPASE"/>
    <property type="match status" value="1"/>
</dbReference>
<keyword evidence="9 12" id="KW-1278">Translocase</keyword>
<feature type="binding site" evidence="12">
    <location>
        <begin position="104"/>
        <end position="108"/>
    </location>
    <ligand>
        <name>ATP</name>
        <dbReference type="ChEBI" id="CHEBI:30616"/>
    </ligand>
</feature>
<dbReference type="SMART" id="SM00958">
    <property type="entry name" value="SecA_PP_bind"/>
    <property type="match status" value="1"/>
</dbReference>
<comment type="subcellular location">
    <subcellularLocation>
        <location evidence="12">Cell membrane</location>
        <topology evidence="12">Peripheral membrane protein</topology>
        <orientation evidence="12">Cytoplasmic side</orientation>
    </subcellularLocation>
    <subcellularLocation>
        <location evidence="12">Cytoplasm</location>
    </subcellularLocation>
    <subcellularLocation>
        <location evidence="1">Membrane</location>
        <topology evidence="1">Peripheral membrane protein</topology>
    </subcellularLocation>
    <text evidence="12">Distribution is 50-50.</text>
</comment>
<dbReference type="EC" id="7.4.2.8" evidence="12"/>
<dbReference type="SUPFAM" id="SSF52540">
    <property type="entry name" value="P-loop containing nucleoside triphosphate hydrolases"/>
    <property type="match status" value="2"/>
</dbReference>
<dbReference type="InterPro" id="IPR044722">
    <property type="entry name" value="SecA_SF2_C"/>
</dbReference>
<protein>
    <recommendedName>
        <fullName evidence="12 13">Protein translocase subunit SecA</fullName>
        <ecNumber evidence="12">7.4.2.8</ecNumber>
    </recommendedName>
</protein>
<dbReference type="CDD" id="cd17928">
    <property type="entry name" value="DEXDc_SecA"/>
    <property type="match status" value="1"/>
</dbReference>
<evidence type="ECO:0000256" key="6">
    <source>
        <dbReference type="ARBA" id="ARBA00022741"/>
    </source>
</evidence>
<comment type="similarity">
    <text evidence="2 12 13">Belongs to the SecA family.</text>
</comment>
<dbReference type="Pfam" id="PF21090">
    <property type="entry name" value="P-loop_SecA"/>
    <property type="match status" value="1"/>
</dbReference>
<feature type="compositionally biased region" description="Acidic residues" evidence="14">
    <location>
        <begin position="872"/>
        <end position="883"/>
    </location>
</feature>
<feature type="region of interest" description="Disordered" evidence="14">
    <location>
        <begin position="846"/>
        <end position="911"/>
    </location>
</feature>
<evidence type="ECO:0000256" key="11">
    <source>
        <dbReference type="ARBA" id="ARBA00023136"/>
    </source>
</evidence>
<keyword evidence="11 12" id="KW-0472">Membrane</keyword>
<dbReference type="SUPFAM" id="SSF81767">
    <property type="entry name" value="Pre-protein crosslinking domain of SecA"/>
    <property type="match status" value="1"/>
</dbReference>
<evidence type="ECO:0000256" key="1">
    <source>
        <dbReference type="ARBA" id="ARBA00004170"/>
    </source>
</evidence>
<dbReference type="EMBL" id="CP060587">
    <property type="protein sequence ID" value="QNL95180.1"/>
    <property type="molecule type" value="Genomic_DNA"/>
</dbReference>
<keyword evidence="5 12" id="KW-0963">Cytoplasm</keyword>
<evidence type="ECO:0000259" key="17">
    <source>
        <dbReference type="PROSITE" id="PS51196"/>
    </source>
</evidence>
<dbReference type="InterPro" id="IPR014018">
    <property type="entry name" value="SecA_motor_DEAD"/>
</dbReference>
<dbReference type="InterPro" id="IPR011115">
    <property type="entry name" value="SecA_DEAD"/>
</dbReference>
<dbReference type="PANTHER" id="PTHR30612">
    <property type="entry name" value="SECA INNER MEMBRANE COMPONENT OF SEC PROTEIN SECRETION SYSTEM"/>
    <property type="match status" value="1"/>
</dbReference>
<evidence type="ECO:0000256" key="9">
    <source>
        <dbReference type="ARBA" id="ARBA00022967"/>
    </source>
</evidence>
<dbReference type="InterPro" id="IPR020937">
    <property type="entry name" value="SecA_CS"/>
</dbReference>
<dbReference type="Proteomes" id="UP000515871">
    <property type="component" value="Chromosome"/>
</dbReference>
<dbReference type="SUPFAM" id="SSF81886">
    <property type="entry name" value="Helical scaffold and wing domains of SecA"/>
    <property type="match status" value="1"/>
</dbReference>
<feature type="domain" description="Helicase ATP-binding" evidence="15">
    <location>
        <begin position="88"/>
        <end position="247"/>
    </location>
</feature>
<dbReference type="CDD" id="cd18803">
    <property type="entry name" value="SF2_C_secA"/>
    <property type="match status" value="1"/>
</dbReference>
<gene>
    <name evidence="12 18" type="primary">secA</name>
    <name evidence="18" type="ORF">H9L21_04370</name>
</gene>
<dbReference type="Pfam" id="PF07516">
    <property type="entry name" value="SecA_SW"/>
    <property type="match status" value="1"/>
</dbReference>
<evidence type="ECO:0000256" key="4">
    <source>
        <dbReference type="ARBA" id="ARBA00022475"/>
    </source>
</evidence>
<feature type="domain" description="SecA family profile" evidence="17">
    <location>
        <begin position="2"/>
        <end position="615"/>
    </location>
</feature>
<dbReference type="SMART" id="SM00957">
    <property type="entry name" value="SecA_DEAD"/>
    <property type="match status" value="1"/>
</dbReference>
<evidence type="ECO:0000313" key="19">
    <source>
        <dbReference type="Proteomes" id="UP000515871"/>
    </source>
</evidence>
<evidence type="ECO:0000256" key="14">
    <source>
        <dbReference type="SAM" id="MobiDB-lite"/>
    </source>
</evidence>
<dbReference type="Pfam" id="PF07517">
    <property type="entry name" value="SecA_DEAD"/>
    <property type="match status" value="1"/>
</dbReference>
<evidence type="ECO:0000256" key="12">
    <source>
        <dbReference type="HAMAP-Rule" id="MF_01382"/>
    </source>
</evidence>
<dbReference type="PROSITE" id="PS01312">
    <property type="entry name" value="SECA"/>
    <property type="match status" value="1"/>
</dbReference>
<keyword evidence="4 12" id="KW-1003">Cell membrane</keyword>
<evidence type="ECO:0000256" key="13">
    <source>
        <dbReference type="RuleBase" id="RU003874"/>
    </source>
</evidence>
<keyword evidence="8 12" id="KW-0653">Protein transport</keyword>
<dbReference type="InterPro" id="IPR014001">
    <property type="entry name" value="Helicase_ATP-bd"/>
</dbReference>
<evidence type="ECO:0000313" key="18">
    <source>
        <dbReference type="EMBL" id="QNL95180.1"/>
    </source>
</evidence>
<dbReference type="InterPro" id="IPR011116">
    <property type="entry name" value="SecA_Wing/Scaffold"/>
</dbReference>
<reference evidence="18 19" key="1">
    <citation type="submission" date="2020-08" db="EMBL/GenBank/DDBJ databases">
        <title>Novel species in genus Aeromicrobium.</title>
        <authorList>
            <person name="Zhang G."/>
        </authorList>
    </citation>
    <scope>NUCLEOTIDE SEQUENCE [LARGE SCALE GENOMIC DNA]</scope>
    <source>
        <strain evidence="19">zg-629</strain>
    </source>
</reference>
<dbReference type="InterPro" id="IPR001650">
    <property type="entry name" value="Helicase_C-like"/>
</dbReference>
<keyword evidence="7 12" id="KW-0067">ATP-binding</keyword>